<proteinExistence type="predicted"/>
<sequence length="469" mass="53466">MIWIKVFFTIVLFTLLSCDNYNFDVGLKKDLLDLGKNEASGEIVDKQPNDKVSVPVAKTNLASAKIDNLKTSEKTDKKGEDNPSKIQSDINKLDSDDKIASVPSVIEAIPVSSGSLLPVSGDALLVVEEGTVNPVANDILLKNEEVSVEGDNNSLELAKKDDHKRTTEKIEIKWLDALTSGYKKTLEYFKGVLQDERYKSRLGGIHMDRYEDNMKKYAYSEELMLKFLASIGEKNTKDMLTEIQRAREAVEQYSGAGDREDIRYDLESDLSYAFYQTKIYKKKPSIEVLNEIKTFSKSFIKNINNEFVLINKKALGDTHERIWSEKFREYLTEPEMHTLKICQILLKGKDISLESIDDKFILLGKDITHKTLKKLNELISSALIKGIGSVSSEKFTEEKILQRLESLNEDDKKKLDALGDRLSHVFQHLMSMNLNAGKMYETLEDMMNQAIKEFKNNDYRIKYAHKPLS</sequence>
<dbReference type="KEGG" id="btur:DB313_05110"/>
<geneLocation type="plasmid" evidence="2 3">
    <name>lp129</name>
</geneLocation>
<evidence type="ECO:0000313" key="3">
    <source>
        <dbReference type="Proteomes" id="UP000275571"/>
    </source>
</evidence>
<organism evidence="2 3">
    <name type="scientific">Borrelia turcica IST7</name>
    <dbReference type="NCBI Taxonomy" id="1104446"/>
    <lineage>
        <taxon>Bacteria</taxon>
        <taxon>Pseudomonadati</taxon>
        <taxon>Spirochaetota</taxon>
        <taxon>Spirochaetia</taxon>
        <taxon>Spirochaetales</taxon>
        <taxon>Borreliaceae</taxon>
        <taxon>Borrelia</taxon>
    </lineage>
</organism>
<gene>
    <name evidence="2" type="ORF">DB313_05110</name>
</gene>
<evidence type="ECO:0000313" key="2">
    <source>
        <dbReference type="EMBL" id="AYE36879.1"/>
    </source>
</evidence>
<evidence type="ECO:0000256" key="1">
    <source>
        <dbReference type="SAM" id="MobiDB-lite"/>
    </source>
</evidence>
<feature type="region of interest" description="Disordered" evidence="1">
    <location>
        <begin position="68"/>
        <end position="90"/>
    </location>
</feature>
<dbReference type="EMBL" id="CP028885">
    <property type="protein sequence ID" value="AYE36879.1"/>
    <property type="molecule type" value="Genomic_DNA"/>
</dbReference>
<dbReference type="AlphaFoldDB" id="A0A386PPH1"/>
<protein>
    <recommendedName>
        <fullName evidence="4">Lipoprotein</fullName>
    </recommendedName>
</protein>
<dbReference type="PROSITE" id="PS51257">
    <property type="entry name" value="PROKAR_LIPOPROTEIN"/>
    <property type="match status" value="1"/>
</dbReference>
<reference evidence="2 3" key="1">
    <citation type="journal article" date="2018" name="Infect. Genet. Evol.">
        <title>Genome-wide analysis of Borrelia turcica and 'Candidatus Borrelia tachyglossi' shows relapsing fever-like genomes with unique genomic links to Lyme disease Borrelia.</title>
        <authorList>
            <person name="Gofton A.W."/>
            <person name="Margos G."/>
            <person name="Fingerle V."/>
            <person name="Hepner S."/>
            <person name="Loh S.M."/>
            <person name="Ryan U."/>
            <person name="Irwin P."/>
            <person name="Oskam C.L."/>
        </authorList>
    </citation>
    <scope>NUCLEOTIDE SEQUENCE [LARGE SCALE GENOMIC DNA]</scope>
    <source>
        <strain evidence="2 3">IST7</strain>
        <plasmid evidence="2">lp129</plasmid>
    </source>
</reference>
<keyword evidence="2" id="KW-0614">Plasmid</keyword>
<feature type="compositionally biased region" description="Basic and acidic residues" evidence="1">
    <location>
        <begin position="68"/>
        <end position="83"/>
    </location>
</feature>
<dbReference type="Proteomes" id="UP000275571">
    <property type="component" value="Plasmid lp129"/>
</dbReference>
<name>A0A386PPH1_9SPIR</name>
<dbReference type="OrthoDB" id="9822238at2"/>
<accession>A0A386PPH1</accession>
<evidence type="ECO:0008006" key="4">
    <source>
        <dbReference type="Google" id="ProtNLM"/>
    </source>
</evidence>
<keyword evidence="3" id="KW-1185">Reference proteome</keyword>